<evidence type="ECO:0000256" key="1">
    <source>
        <dbReference type="SAM" id="Coils"/>
    </source>
</evidence>
<dbReference type="Gene3D" id="1.20.5.1000">
    <property type="entry name" value="arf6 gtpase in complex with a specific effector, jip4"/>
    <property type="match status" value="1"/>
</dbReference>
<organism evidence="2 3">
    <name type="scientific">Gigaspora margarita</name>
    <dbReference type="NCBI Taxonomy" id="4874"/>
    <lineage>
        <taxon>Eukaryota</taxon>
        <taxon>Fungi</taxon>
        <taxon>Fungi incertae sedis</taxon>
        <taxon>Mucoromycota</taxon>
        <taxon>Glomeromycotina</taxon>
        <taxon>Glomeromycetes</taxon>
        <taxon>Diversisporales</taxon>
        <taxon>Gigasporaceae</taxon>
        <taxon>Gigaspora</taxon>
    </lineage>
</organism>
<accession>A0ABN7X3C4</accession>
<keyword evidence="1" id="KW-0175">Coiled coil</keyword>
<feature type="non-terminal residue" evidence="2">
    <location>
        <position position="1"/>
    </location>
</feature>
<protein>
    <submittedName>
        <fullName evidence="2">26923_t:CDS:1</fullName>
    </submittedName>
</protein>
<proteinExistence type="predicted"/>
<name>A0ABN7X3C4_GIGMA</name>
<evidence type="ECO:0000313" key="2">
    <source>
        <dbReference type="EMBL" id="CAG8846739.1"/>
    </source>
</evidence>
<evidence type="ECO:0000313" key="3">
    <source>
        <dbReference type="Proteomes" id="UP000789901"/>
    </source>
</evidence>
<dbReference type="EMBL" id="CAJVQB010084747">
    <property type="protein sequence ID" value="CAG8846739.1"/>
    <property type="molecule type" value="Genomic_DNA"/>
</dbReference>
<feature type="coiled-coil region" evidence="1">
    <location>
        <begin position="11"/>
        <end position="65"/>
    </location>
</feature>
<reference evidence="2 3" key="1">
    <citation type="submission" date="2021-06" db="EMBL/GenBank/DDBJ databases">
        <authorList>
            <person name="Kallberg Y."/>
            <person name="Tangrot J."/>
            <person name="Rosling A."/>
        </authorList>
    </citation>
    <scope>NUCLEOTIDE SEQUENCE [LARGE SCALE GENOMIC DNA]</scope>
    <source>
        <strain evidence="2 3">120-4 pot B 10/14</strain>
    </source>
</reference>
<comment type="caution">
    <text evidence="2">The sequence shown here is derived from an EMBL/GenBank/DDBJ whole genome shotgun (WGS) entry which is preliminary data.</text>
</comment>
<dbReference type="Proteomes" id="UP000789901">
    <property type="component" value="Unassembled WGS sequence"/>
</dbReference>
<gene>
    <name evidence="2" type="ORF">GMARGA_LOCUS38306</name>
</gene>
<sequence>TGGELLKDKYLKSLQDVQDITQRNLALLQDKNNLNQANTALQAQVKELMNKLEQLTKTIKELTKSNNAFKIVLQITEDEHNFYKSSNFEEFNKFIENYIVNLFDNFNFNNQIIN</sequence>
<keyword evidence="3" id="KW-1185">Reference proteome</keyword>